<dbReference type="RefSeq" id="XP_012650725.1">
    <property type="nucleotide sequence ID" value="XM_012795271.1"/>
</dbReference>
<evidence type="ECO:0000256" key="1">
    <source>
        <dbReference type="SAM" id="Phobius"/>
    </source>
</evidence>
<gene>
    <name evidence="2" type="ORF">TTHERM_000548369</name>
</gene>
<keyword evidence="1" id="KW-0472">Membrane</keyword>
<evidence type="ECO:0000313" key="2">
    <source>
        <dbReference type="EMBL" id="EWS76732.1"/>
    </source>
</evidence>
<name>W7XFT3_TETTS</name>
<dbReference type="EMBL" id="GG662864">
    <property type="protein sequence ID" value="EWS76732.1"/>
    <property type="molecule type" value="Genomic_DNA"/>
</dbReference>
<dbReference type="InParanoid" id="W7XFT3"/>
<dbReference type="AlphaFoldDB" id="W7XFT3"/>
<proteinExistence type="predicted"/>
<dbReference type="KEGG" id="tet:TTHERM_000548369"/>
<dbReference type="GeneID" id="24439518"/>
<sequence>MINQFVMYSYGCVLKVNLVIKIKIMILMGVGMNVMTVSQVLILQQALKVVIQSIMDIAIITKKCYQKLSKQTEYQKFPTGKSNQLENTKGIDDTVCSMRLNFCPDGKWSDIGYDSNGNGKDVKIFIFFRGFQNLLPKALWF</sequence>
<organism evidence="2 3">
    <name type="scientific">Tetrahymena thermophila (strain SB210)</name>
    <dbReference type="NCBI Taxonomy" id="312017"/>
    <lineage>
        <taxon>Eukaryota</taxon>
        <taxon>Sar</taxon>
        <taxon>Alveolata</taxon>
        <taxon>Ciliophora</taxon>
        <taxon>Intramacronucleata</taxon>
        <taxon>Oligohymenophorea</taxon>
        <taxon>Hymenostomatida</taxon>
        <taxon>Tetrahymenina</taxon>
        <taxon>Tetrahymenidae</taxon>
        <taxon>Tetrahymena</taxon>
    </lineage>
</organism>
<accession>W7XFT3</accession>
<protein>
    <submittedName>
        <fullName evidence="2">Transmembrane protein, putative</fullName>
    </submittedName>
</protein>
<keyword evidence="1" id="KW-1133">Transmembrane helix</keyword>
<evidence type="ECO:0000313" key="3">
    <source>
        <dbReference type="Proteomes" id="UP000009168"/>
    </source>
</evidence>
<dbReference type="Proteomes" id="UP000009168">
    <property type="component" value="Unassembled WGS sequence"/>
</dbReference>
<keyword evidence="3" id="KW-1185">Reference proteome</keyword>
<keyword evidence="1 2" id="KW-0812">Transmembrane</keyword>
<reference evidence="3" key="1">
    <citation type="journal article" date="2006" name="PLoS Biol.">
        <title>Macronuclear genome sequence of the ciliate Tetrahymena thermophila, a model eukaryote.</title>
        <authorList>
            <person name="Eisen J.A."/>
            <person name="Coyne R.S."/>
            <person name="Wu M."/>
            <person name="Wu D."/>
            <person name="Thiagarajan M."/>
            <person name="Wortman J.R."/>
            <person name="Badger J.H."/>
            <person name="Ren Q."/>
            <person name="Amedeo P."/>
            <person name="Jones K.M."/>
            <person name="Tallon L.J."/>
            <person name="Delcher A.L."/>
            <person name="Salzberg S.L."/>
            <person name="Silva J.C."/>
            <person name="Haas B.J."/>
            <person name="Majoros W.H."/>
            <person name="Farzad M."/>
            <person name="Carlton J.M."/>
            <person name="Smith R.K. Jr."/>
            <person name="Garg J."/>
            <person name="Pearlman R.E."/>
            <person name="Karrer K.M."/>
            <person name="Sun L."/>
            <person name="Manning G."/>
            <person name="Elde N.C."/>
            <person name="Turkewitz A.P."/>
            <person name="Asai D.J."/>
            <person name="Wilkes D.E."/>
            <person name="Wang Y."/>
            <person name="Cai H."/>
            <person name="Collins K."/>
            <person name="Stewart B.A."/>
            <person name="Lee S.R."/>
            <person name="Wilamowska K."/>
            <person name="Weinberg Z."/>
            <person name="Ruzzo W.L."/>
            <person name="Wloga D."/>
            <person name="Gaertig J."/>
            <person name="Frankel J."/>
            <person name="Tsao C.-C."/>
            <person name="Gorovsky M.A."/>
            <person name="Keeling P.J."/>
            <person name="Waller R.F."/>
            <person name="Patron N.J."/>
            <person name="Cherry J.M."/>
            <person name="Stover N.A."/>
            <person name="Krieger C.J."/>
            <person name="del Toro C."/>
            <person name="Ryder H.F."/>
            <person name="Williamson S.C."/>
            <person name="Barbeau R.A."/>
            <person name="Hamilton E.P."/>
            <person name="Orias E."/>
        </authorList>
    </citation>
    <scope>NUCLEOTIDE SEQUENCE [LARGE SCALE GENOMIC DNA]</scope>
    <source>
        <strain evidence="3">SB210</strain>
    </source>
</reference>
<feature type="transmembrane region" description="Helical" evidence="1">
    <location>
        <begin position="20"/>
        <end position="43"/>
    </location>
</feature>